<name>A0A5N6PG55_9ASTR</name>
<comment type="caution">
    <text evidence="2">The sequence shown here is derived from an EMBL/GenBank/DDBJ whole genome shotgun (WGS) entry which is preliminary data.</text>
</comment>
<proteinExistence type="predicted"/>
<evidence type="ECO:0000256" key="1">
    <source>
        <dbReference type="SAM" id="MobiDB-lite"/>
    </source>
</evidence>
<dbReference type="EMBL" id="SZYD01000004">
    <property type="protein sequence ID" value="KAD6453001.1"/>
    <property type="molecule type" value="Genomic_DNA"/>
</dbReference>
<keyword evidence="3" id="KW-1185">Reference proteome</keyword>
<feature type="region of interest" description="Disordered" evidence="1">
    <location>
        <begin position="140"/>
        <end position="173"/>
    </location>
</feature>
<organism evidence="2 3">
    <name type="scientific">Mikania micrantha</name>
    <name type="common">bitter vine</name>
    <dbReference type="NCBI Taxonomy" id="192012"/>
    <lineage>
        <taxon>Eukaryota</taxon>
        <taxon>Viridiplantae</taxon>
        <taxon>Streptophyta</taxon>
        <taxon>Embryophyta</taxon>
        <taxon>Tracheophyta</taxon>
        <taxon>Spermatophyta</taxon>
        <taxon>Magnoliopsida</taxon>
        <taxon>eudicotyledons</taxon>
        <taxon>Gunneridae</taxon>
        <taxon>Pentapetalae</taxon>
        <taxon>asterids</taxon>
        <taxon>campanulids</taxon>
        <taxon>Asterales</taxon>
        <taxon>Asteraceae</taxon>
        <taxon>Asteroideae</taxon>
        <taxon>Heliantheae alliance</taxon>
        <taxon>Eupatorieae</taxon>
        <taxon>Mikania</taxon>
    </lineage>
</organism>
<feature type="region of interest" description="Disordered" evidence="1">
    <location>
        <begin position="235"/>
        <end position="266"/>
    </location>
</feature>
<evidence type="ECO:0000313" key="3">
    <source>
        <dbReference type="Proteomes" id="UP000326396"/>
    </source>
</evidence>
<gene>
    <name evidence="2" type="ORF">E3N88_07706</name>
</gene>
<dbReference type="Proteomes" id="UP000326396">
    <property type="component" value="Linkage Group LG12"/>
</dbReference>
<accession>A0A5N6PG55</accession>
<feature type="compositionally biased region" description="Basic and acidic residues" evidence="1">
    <location>
        <begin position="257"/>
        <end position="266"/>
    </location>
</feature>
<evidence type="ECO:0000313" key="2">
    <source>
        <dbReference type="EMBL" id="KAD6453001.1"/>
    </source>
</evidence>
<protein>
    <submittedName>
        <fullName evidence="2">Uncharacterized protein</fullName>
    </submittedName>
</protein>
<reference evidence="2 3" key="1">
    <citation type="submission" date="2019-05" db="EMBL/GenBank/DDBJ databases">
        <title>Mikania micrantha, genome provides insights into the molecular mechanism of rapid growth.</title>
        <authorList>
            <person name="Liu B."/>
        </authorList>
    </citation>
    <scope>NUCLEOTIDE SEQUENCE [LARGE SCALE GENOMIC DNA]</scope>
    <source>
        <strain evidence="2">NLD-2019</strain>
        <tissue evidence="2">Leaf</tissue>
    </source>
</reference>
<feature type="compositionally biased region" description="Basic and acidic residues" evidence="1">
    <location>
        <begin position="155"/>
        <end position="171"/>
    </location>
</feature>
<sequence length="266" mass="31115">MEADIPQHEPETVRDDFTQGLTQDEEGVMRAWWAQIFDTPFTSHRLRATTIRDHLIRYIHRCIMTTISGRGQIQEWVTTTDLFYLHSLIAGRPCNLARCFALYYASFYHRQERDTLWGGAFVTHIARTRGMAAQVFIVPEQQQEPQDDGSMQEPEPIREEPVQSPAREESPPQHPLHVYRAVHLTEPLEALLHQIAARCEEMAQADRRRAAWETHVERRLDHYEDLVQWTSRQSMRDGTGHSFHRSRSHAFTQTTDRPLDHPEVRS</sequence>
<dbReference type="AlphaFoldDB" id="A0A5N6PG55"/>
<dbReference type="OrthoDB" id="1685790at2759"/>